<feature type="region of interest" description="Disordered" evidence="1">
    <location>
        <begin position="158"/>
        <end position="185"/>
    </location>
</feature>
<keyword evidence="2" id="KW-0732">Signal</keyword>
<dbReference type="EMBL" id="KQ416666">
    <property type="protein sequence ID" value="KOF95883.1"/>
    <property type="molecule type" value="Genomic_DNA"/>
</dbReference>
<feature type="signal peptide" evidence="2">
    <location>
        <begin position="1"/>
        <end position="19"/>
    </location>
</feature>
<feature type="chain" id="PRO_5005584144" evidence="2">
    <location>
        <begin position="20"/>
        <end position="185"/>
    </location>
</feature>
<evidence type="ECO:0000256" key="1">
    <source>
        <dbReference type="SAM" id="MobiDB-lite"/>
    </source>
</evidence>
<name>A0A0L8I311_OCTBM</name>
<reference evidence="3" key="1">
    <citation type="submission" date="2015-07" db="EMBL/GenBank/DDBJ databases">
        <title>MeaNS - Measles Nucleotide Surveillance Program.</title>
        <authorList>
            <person name="Tran T."/>
            <person name="Druce J."/>
        </authorList>
    </citation>
    <scope>NUCLEOTIDE SEQUENCE</scope>
    <source>
        <strain evidence="3">UCB-OBI-ISO-001</strain>
        <tissue evidence="3">Gonad</tissue>
    </source>
</reference>
<accession>A0A0L8I311</accession>
<evidence type="ECO:0000313" key="3">
    <source>
        <dbReference type="EMBL" id="KOF95883.1"/>
    </source>
</evidence>
<dbReference type="AlphaFoldDB" id="A0A0L8I311"/>
<protein>
    <submittedName>
        <fullName evidence="3">Uncharacterized protein</fullName>
    </submittedName>
</protein>
<sequence length="185" mass="21215">MIIDLILLNVLTTYYFGVALIEQLQEQEELSDSENVTYQPLRDLSQDLEKILQFLPELVFWTGDFDMGISRDEVLQLLGQKIEEPGVQYWGVQCNRAMRFLFPIYFGVDFMKNFTRQIPHTFESDQMMFIKSEPIDDSYEDSSTSHLQGMTLSIFPTSTSSVANPNSQTTSTAMSMDFTTAETNP</sequence>
<organism evidence="3">
    <name type="scientific">Octopus bimaculoides</name>
    <name type="common">California two-spotted octopus</name>
    <dbReference type="NCBI Taxonomy" id="37653"/>
    <lineage>
        <taxon>Eukaryota</taxon>
        <taxon>Metazoa</taxon>
        <taxon>Spiralia</taxon>
        <taxon>Lophotrochozoa</taxon>
        <taxon>Mollusca</taxon>
        <taxon>Cephalopoda</taxon>
        <taxon>Coleoidea</taxon>
        <taxon>Octopodiformes</taxon>
        <taxon>Octopoda</taxon>
        <taxon>Incirrata</taxon>
        <taxon>Octopodidae</taxon>
        <taxon>Octopus</taxon>
    </lineage>
</organism>
<gene>
    <name evidence="3" type="ORF">OCBIM_22036968mg</name>
</gene>
<evidence type="ECO:0000256" key="2">
    <source>
        <dbReference type="SAM" id="SignalP"/>
    </source>
</evidence>
<proteinExistence type="predicted"/>
<dbReference type="OrthoDB" id="6160647at2759"/>